<dbReference type="PROSITE" id="PS50017">
    <property type="entry name" value="DEATH_DOMAIN"/>
    <property type="match status" value="1"/>
</dbReference>
<dbReference type="InterPro" id="IPR000488">
    <property type="entry name" value="Death_dom"/>
</dbReference>
<evidence type="ECO:0000313" key="4">
    <source>
        <dbReference type="Proteomes" id="UP000749559"/>
    </source>
</evidence>
<organism evidence="3 4">
    <name type="scientific">Owenia fusiformis</name>
    <name type="common">Polychaete worm</name>
    <dbReference type="NCBI Taxonomy" id="6347"/>
    <lineage>
        <taxon>Eukaryota</taxon>
        <taxon>Metazoa</taxon>
        <taxon>Spiralia</taxon>
        <taxon>Lophotrochozoa</taxon>
        <taxon>Annelida</taxon>
        <taxon>Polychaeta</taxon>
        <taxon>Sedentaria</taxon>
        <taxon>Canalipalpata</taxon>
        <taxon>Sabellida</taxon>
        <taxon>Oweniida</taxon>
        <taxon>Oweniidae</taxon>
        <taxon>Owenia</taxon>
    </lineage>
</organism>
<dbReference type="SUPFAM" id="SSF47986">
    <property type="entry name" value="DEATH domain"/>
    <property type="match status" value="1"/>
</dbReference>
<proteinExistence type="predicted"/>
<accession>A0A8S4Q3Q1</accession>
<dbReference type="Proteomes" id="UP000749559">
    <property type="component" value="Unassembled WGS sequence"/>
</dbReference>
<dbReference type="InterPro" id="IPR011029">
    <property type="entry name" value="DEATH-like_dom_sf"/>
</dbReference>
<feature type="compositionally biased region" description="Basic and acidic residues" evidence="1">
    <location>
        <begin position="17"/>
        <end position="30"/>
    </location>
</feature>
<dbReference type="AlphaFoldDB" id="A0A8S4Q3Q1"/>
<dbReference type="EMBL" id="CAIIXF020000012">
    <property type="protein sequence ID" value="CAH1801135.1"/>
    <property type="molecule type" value="Genomic_DNA"/>
</dbReference>
<reference evidence="3" key="1">
    <citation type="submission" date="2022-03" db="EMBL/GenBank/DDBJ databases">
        <authorList>
            <person name="Martin C."/>
        </authorList>
    </citation>
    <scope>NUCLEOTIDE SEQUENCE</scope>
</reference>
<keyword evidence="4" id="KW-1185">Reference proteome</keyword>
<evidence type="ECO:0000256" key="1">
    <source>
        <dbReference type="SAM" id="MobiDB-lite"/>
    </source>
</evidence>
<gene>
    <name evidence="3" type="ORF">OFUS_LOCUS24952</name>
</gene>
<name>A0A8S4Q3Q1_OWEFU</name>
<feature type="region of interest" description="Disordered" evidence="1">
    <location>
        <begin position="1"/>
        <end position="30"/>
    </location>
</feature>
<protein>
    <recommendedName>
        <fullName evidence="2">Death domain-containing protein</fullName>
    </recommendedName>
</protein>
<comment type="caution">
    <text evidence="3">The sequence shown here is derived from an EMBL/GenBank/DDBJ whole genome shotgun (WGS) entry which is preliminary data.</text>
</comment>
<dbReference type="CDD" id="cd01670">
    <property type="entry name" value="Death"/>
    <property type="match status" value="1"/>
</dbReference>
<dbReference type="GO" id="GO:0007165">
    <property type="term" value="P:signal transduction"/>
    <property type="evidence" value="ECO:0007669"/>
    <property type="project" value="InterPro"/>
</dbReference>
<evidence type="ECO:0000259" key="2">
    <source>
        <dbReference type="PROSITE" id="PS50017"/>
    </source>
</evidence>
<dbReference type="Gene3D" id="1.10.533.10">
    <property type="entry name" value="Death Domain, Fas"/>
    <property type="match status" value="1"/>
</dbReference>
<feature type="domain" description="Death" evidence="2">
    <location>
        <begin position="46"/>
        <end position="122"/>
    </location>
</feature>
<evidence type="ECO:0000313" key="3">
    <source>
        <dbReference type="EMBL" id="CAH1801135.1"/>
    </source>
</evidence>
<dbReference type="Pfam" id="PF00531">
    <property type="entry name" value="Death"/>
    <property type="match status" value="1"/>
</dbReference>
<sequence>MIIKMAEGKFSAQTQEQLERKKREKQEKKEEQEFFNDLFTDIGPQMGTHFSTIGLHLGMTDDELKNIQMTDRDASQWGLELLKKWMKNQEEEESGVPVIDTLCKALRKAKRVDLAKKVKKAEEERGSQR</sequence>